<sequence length="121" mass="13385">MLPSVRPPRPPASASVLVLPPRILLHRSTPRRDPLYNRGGDQCLSKSSSLPNETQFLKLSCTEPAYSQKTILSHSSRRHSALTPAGRSTRIRPSVCREMASSAAHPIALYLAFHLLIQHIL</sequence>
<keyword evidence="2" id="KW-1185">Reference proteome</keyword>
<dbReference type="AlphaFoldDB" id="A0A7J8CRT3"/>
<dbReference type="InParanoid" id="A0A7J8CRT3"/>
<name>A0A7J8CRT3_MOLMO</name>
<reference evidence="1 2" key="1">
    <citation type="journal article" date="2020" name="Nature">
        <title>Six reference-quality genomes reveal evolution of bat adaptations.</title>
        <authorList>
            <person name="Jebb D."/>
            <person name="Huang Z."/>
            <person name="Pippel M."/>
            <person name="Hughes G.M."/>
            <person name="Lavrichenko K."/>
            <person name="Devanna P."/>
            <person name="Winkler S."/>
            <person name="Jermiin L.S."/>
            <person name="Skirmuntt E.C."/>
            <person name="Katzourakis A."/>
            <person name="Burkitt-Gray L."/>
            <person name="Ray D.A."/>
            <person name="Sullivan K.A.M."/>
            <person name="Roscito J.G."/>
            <person name="Kirilenko B.M."/>
            <person name="Davalos L.M."/>
            <person name="Corthals A.P."/>
            <person name="Power M.L."/>
            <person name="Jones G."/>
            <person name="Ransome R.D."/>
            <person name="Dechmann D.K.N."/>
            <person name="Locatelli A.G."/>
            <person name="Puechmaille S.J."/>
            <person name="Fedrigo O."/>
            <person name="Jarvis E.D."/>
            <person name="Hiller M."/>
            <person name="Vernes S.C."/>
            <person name="Myers E.W."/>
            <person name="Teeling E.C."/>
        </authorList>
    </citation>
    <scope>NUCLEOTIDE SEQUENCE [LARGE SCALE GENOMIC DNA]</scope>
    <source>
        <strain evidence="1">MMolMol1</strain>
        <tissue evidence="1">Muscle</tissue>
    </source>
</reference>
<comment type="caution">
    <text evidence="1">The sequence shown here is derived from an EMBL/GenBank/DDBJ whole genome shotgun (WGS) entry which is preliminary data.</text>
</comment>
<evidence type="ECO:0000313" key="2">
    <source>
        <dbReference type="Proteomes" id="UP000550707"/>
    </source>
</evidence>
<organism evidence="1 2">
    <name type="scientific">Molossus molossus</name>
    <name type="common">Pallas' mastiff bat</name>
    <name type="synonym">Vespertilio molossus</name>
    <dbReference type="NCBI Taxonomy" id="27622"/>
    <lineage>
        <taxon>Eukaryota</taxon>
        <taxon>Metazoa</taxon>
        <taxon>Chordata</taxon>
        <taxon>Craniata</taxon>
        <taxon>Vertebrata</taxon>
        <taxon>Euteleostomi</taxon>
        <taxon>Mammalia</taxon>
        <taxon>Eutheria</taxon>
        <taxon>Laurasiatheria</taxon>
        <taxon>Chiroptera</taxon>
        <taxon>Yangochiroptera</taxon>
        <taxon>Molossidae</taxon>
        <taxon>Molossus</taxon>
    </lineage>
</organism>
<dbReference type="Proteomes" id="UP000550707">
    <property type="component" value="Unassembled WGS sequence"/>
</dbReference>
<gene>
    <name evidence="1" type="ORF">HJG59_009754</name>
</gene>
<dbReference type="EMBL" id="JACASF010000020">
    <property type="protein sequence ID" value="KAF6413550.1"/>
    <property type="molecule type" value="Genomic_DNA"/>
</dbReference>
<accession>A0A7J8CRT3</accession>
<proteinExistence type="predicted"/>
<protein>
    <submittedName>
        <fullName evidence="1">Uncharacterized protein</fullName>
    </submittedName>
</protein>
<evidence type="ECO:0000313" key="1">
    <source>
        <dbReference type="EMBL" id="KAF6413550.1"/>
    </source>
</evidence>